<feature type="region of interest" description="Disordered" evidence="1">
    <location>
        <begin position="1"/>
        <end position="33"/>
    </location>
</feature>
<evidence type="ECO:0000313" key="2">
    <source>
        <dbReference type="EMBL" id="KAJ8415358.1"/>
    </source>
</evidence>
<dbReference type="Proteomes" id="UP001221898">
    <property type="component" value="Unassembled WGS sequence"/>
</dbReference>
<name>A0AAD7T717_9TELE</name>
<feature type="compositionally biased region" description="Basic and acidic residues" evidence="1">
    <location>
        <begin position="1"/>
        <end position="11"/>
    </location>
</feature>
<protein>
    <submittedName>
        <fullName evidence="2">Uncharacterized protein</fullName>
    </submittedName>
</protein>
<sequence length="80" mass="8620">MTRHGGFESRSRQRALGRLQQAGTRPSCRLGPLGLFEGDQTSDKSIRSHLCVYDRAAATVAQAETMEVGLAAKRVRGSGC</sequence>
<accession>A0AAD7T717</accession>
<keyword evidence="3" id="KW-1185">Reference proteome</keyword>
<comment type="caution">
    <text evidence="2">The sequence shown here is derived from an EMBL/GenBank/DDBJ whole genome shotgun (WGS) entry which is preliminary data.</text>
</comment>
<gene>
    <name evidence="2" type="ORF">AAFF_G00423380</name>
</gene>
<dbReference type="EMBL" id="JAINUG010000009">
    <property type="protein sequence ID" value="KAJ8415358.1"/>
    <property type="molecule type" value="Genomic_DNA"/>
</dbReference>
<reference evidence="2" key="1">
    <citation type="journal article" date="2023" name="Science">
        <title>Genome structures resolve the early diversification of teleost fishes.</title>
        <authorList>
            <person name="Parey E."/>
            <person name="Louis A."/>
            <person name="Montfort J."/>
            <person name="Bouchez O."/>
            <person name="Roques C."/>
            <person name="Iampietro C."/>
            <person name="Lluch J."/>
            <person name="Castinel A."/>
            <person name="Donnadieu C."/>
            <person name="Desvignes T."/>
            <person name="Floi Bucao C."/>
            <person name="Jouanno E."/>
            <person name="Wen M."/>
            <person name="Mejri S."/>
            <person name="Dirks R."/>
            <person name="Jansen H."/>
            <person name="Henkel C."/>
            <person name="Chen W.J."/>
            <person name="Zahm M."/>
            <person name="Cabau C."/>
            <person name="Klopp C."/>
            <person name="Thompson A.W."/>
            <person name="Robinson-Rechavi M."/>
            <person name="Braasch I."/>
            <person name="Lecointre G."/>
            <person name="Bobe J."/>
            <person name="Postlethwait J.H."/>
            <person name="Berthelot C."/>
            <person name="Roest Crollius H."/>
            <person name="Guiguen Y."/>
        </authorList>
    </citation>
    <scope>NUCLEOTIDE SEQUENCE</scope>
    <source>
        <strain evidence="2">NC1722</strain>
    </source>
</reference>
<evidence type="ECO:0000256" key="1">
    <source>
        <dbReference type="SAM" id="MobiDB-lite"/>
    </source>
</evidence>
<evidence type="ECO:0000313" key="3">
    <source>
        <dbReference type="Proteomes" id="UP001221898"/>
    </source>
</evidence>
<proteinExistence type="predicted"/>
<organism evidence="2 3">
    <name type="scientific">Aldrovandia affinis</name>
    <dbReference type="NCBI Taxonomy" id="143900"/>
    <lineage>
        <taxon>Eukaryota</taxon>
        <taxon>Metazoa</taxon>
        <taxon>Chordata</taxon>
        <taxon>Craniata</taxon>
        <taxon>Vertebrata</taxon>
        <taxon>Euteleostomi</taxon>
        <taxon>Actinopterygii</taxon>
        <taxon>Neopterygii</taxon>
        <taxon>Teleostei</taxon>
        <taxon>Notacanthiformes</taxon>
        <taxon>Halosauridae</taxon>
        <taxon>Aldrovandia</taxon>
    </lineage>
</organism>
<dbReference type="AlphaFoldDB" id="A0AAD7T717"/>